<dbReference type="OrthoDB" id="6776451at2759"/>
<dbReference type="Proteomes" id="UP001154078">
    <property type="component" value="Chromosome 1"/>
</dbReference>
<feature type="region of interest" description="Disordered" evidence="2">
    <location>
        <begin position="328"/>
        <end position="359"/>
    </location>
</feature>
<keyword evidence="5" id="KW-1185">Reference proteome</keyword>
<keyword evidence="1" id="KW-0479">Metal-binding</keyword>
<accession>A0A9P0FBX8</accession>
<proteinExistence type="predicted"/>
<name>A0A9P0FBX8_BRAAE</name>
<evidence type="ECO:0000313" key="5">
    <source>
        <dbReference type="Proteomes" id="UP001154078"/>
    </source>
</evidence>
<evidence type="ECO:0000313" key="4">
    <source>
        <dbReference type="EMBL" id="CAH0547301.1"/>
    </source>
</evidence>
<evidence type="ECO:0000256" key="2">
    <source>
        <dbReference type="SAM" id="MobiDB-lite"/>
    </source>
</evidence>
<dbReference type="SUPFAM" id="SSF57756">
    <property type="entry name" value="Retrovirus zinc finger-like domains"/>
    <property type="match status" value="1"/>
</dbReference>
<keyword evidence="1" id="KW-0863">Zinc-finger</keyword>
<dbReference type="EMBL" id="OV121132">
    <property type="protein sequence ID" value="CAH0547301.1"/>
    <property type="molecule type" value="Genomic_DNA"/>
</dbReference>
<dbReference type="PROSITE" id="PS50158">
    <property type="entry name" value="ZF_CCHC"/>
    <property type="match status" value="2"/>
</dbReference>
<protein>
    <recommendedName>
        <fullName evidence="3">CCHC-type domain-containing protein</fullName>
    </recommendedName>
</protein>
<dbReference type="AlphaFoldDB" id="A0A9P0FBX8"/>
<dbReference type="InterPro" id="IPR036875">
    <property type="entry name" value="Znf_CCHC_sf"/>
</dbReference>
<keyword evidence="1" id="KW-0862">Zinc</keyword>
<evidence type="ECO:0000256" key="1">
    <source>
        <dbReference type="PROSITE-ProRule" id="PRU00047"/>
    </source>
</evidence>
<reference evidence="4" key="1">
    <citation type="submission" date="2021-12" db="EMBL/GenBank/DDBJ databases">
        <authorList>
            <person name="King R."/>
        </authorList>
    </citation>
    <scope>NUCLEOTIDE SEQUENCE</scope>
</reference>
<dbReference type="GO" id="GO:0008270">
    <property type="term" value="F:zinc ion binding"/>
    <property type="evidence" value="ECO:0007669"/>
    <property type="project" value="UniProtKB-KW"/>
</dbReference>
<feature type="domain" description="CCHC-type" evidence="3">
    <location>
        <begin position="489"/>
        <end position="505"/>
    </location>
</feature>
<feature type="region of interest" description="Disordered" evidence="2">
    <location>
        <begin position="1"/>
        <end position="58"/>
    </location>
</feature>
<sequence>MEEATGSKLTVQGVGSPVPAAKSDRAGSKSSSSSGCNDAGFRLAPTSESATSKSSKDNHIATEKDVNVTRFLVIKRTDEENFFKLLGEVKSIKKIRDGILVETKSNKQSIKLLNLVRFGEYDVKVLKHNTFNTSKGIIYCPDLLNCELKEIENSLEDQGVLNVKRITTKKKERIVDTPNHILTFPNHILTFNTLVMLKNVNVAFYRLEVRPYIPNPLRCFKCHKFGHVSDKCKSEEVICVCERRKKSLVKVNLQHSQKHFKAAQSQNNANHTIVKQIVKELLPEIANICRAIIIEEKSFVKPKTVSTSRDRSVTTKSLEVLLDPAQLMSQSSHNSRSRTISESSSKKRLRTKDDNDSDNSQYSYLERYVIKKIKDGLLVEAKNDKQAKRLQSLVRFGEVDVAVKTHQTLNYSKGVIYCNDLLNCSVEELKEHLLVEGITDFKRIQTKKDGKLIDTPTHIITFNSPVLPKKINAAFHRLEVRPYIPNPLRCFKCQKFGHTTDKCESKVQICTCGQPPHEGTPCTLPIKCVNCSGDHPARSRSCPVYPEEAAIQKIKTLDKVTYFAAKRRHNMSKNINPPKSFSDVVKTTAPAASNLKIENIVKALIPEITKVVISIMN</sequence>
<dbReference type="GO" id="GO:0003676">
    <property type="term" value="F:nucleic acid binding"/>
    <property type="evidence" value="ECO:0007669"/>
    <property type="project" value="InterPro"/>
</dbReference>
<dbReference type="SMART" id="SM00343">
    <property type="entry name" value="ZnF_C2HC"/>
    <property type="match status" value="2"/>
</dbReference>
<feature type="domain" description="CCHC-type" evidence="3">
    <location>
        <begin position="218"/>
        <end position="234"/>
    </location>
</feature>
<gene>
    <name evidence="4" type="ORF">MELIAE_LOCUS1322</name>
</gene>
<feature type="compositionally biased region" description="Low complexity" evidence="2">
    <location>
        <begin position="329"/>
        <end position="343"/>
    </location>
</feature>
<evidence type="ECO:0000259" key="3">
    <source>
        <dbReference type="PROSITE" id="PS50158"/>
    </source>
</evidence>
<organism evidence="4 5">
    <name type="scientific">Brassicogethes aeneus</name>
    <name type="common">Rape pollen beetle</name>
    <name type="synonym">Meligethes aeneus</name>
    <dbReference type="NCBI Taxonomy" id="1431903"/>
    <lineage>
        <taxon>Eukaryota</taxon>
        <taxon>Metazoa</taxon>
        <taxon>Ecdysozoa</taxon>
        <taxon>Arthropoda</taxon>
        <taxon>Hexapoda</taxon>
        <taxon>Insecta</taxon>
        <taxon>Pterygota</taxon>
        <taxon>Neoptera</taxon>
        <taxon>Endopterygota</taxon>
        <taxon>Coleoptera</taxon>
        <taxon>Polyphaga</taxon>
        <taxon>Cucujiformia</taxon>
        <taxon>Nitidulidae</taxon>
        <taxon>Meligethinae</taxon>
        <taxon>Brassicogethes</taxon>
    </lineage>
</organism>
<dbReference type="InterPro" id="IPR001878">
    <property type="entry name" value="Znf_CCHC"/>
</dbReference>